<dbReference type="EMBL" id="JACGWJ010000006">
    <property type="protein sequence ID" value="KAL0412324.1"/>
    <property type="molecule type" value="Genomic_DNA"/>
</dbReference>
<dbReference type="Gene3D" id="1.20.5.340">
    <property type="match status" value="1"/>
</dbReference>
<sequence>MLFTEQFSFLGPASSQVFILRGESLSRASEGSGRSQGEAAVRSLEDRVERLQREVHDLKAAKKEAGARCQKVEKEVRRLQREMKALQEEHAEELRVYADQVCKEFPKTEEGKNLLKTCWASRLAEHKKSEAYEKEVALVAGPFCISPLRLADSNSWPRGILLPGRIFPSWILRRYCILLLTPSLG</sequence>
<comment type="caution">
    <text evidence="2">The sequence shown here is derived from an EMBL/GenBank/DDBJ whole genome shotgun (WGS) entry which is preliminary data.</text>
</comment>
<protein>
    <submittedName>
        <fullName evidence="2">Uncharacterized protein</fullName>
    </submittedName>
</protein>
<feature type="coiled-coil region" evidence="1">
    <location>
        <begin position="34"/>
        <end position="96"/>
    </location>
</feature>
<reference evidence="2" key="2">
    <citation type="journal article" date="2024" name="Plant">
        <title>Genomic evolution and insights into agronomic trait innovations of Sesamum species.</title>
        <authorList>
            <person name="Miao H."/>
            <person name="Wang L."/>
            <person name="Qu L."/>
            <person name="Liu H."/>
            <person name="Sun Y."/>
            <person name="Le M."/>
            <person name="Wang Q."/>
            <person name="Wei S."/>
            <person name="Zheng Y."/>
            <person name="Lin W."/>
            <person name="Duan Y."/>
            <person name="Cao H."/>
            <person name="Xiong S."/>
            <person name="Wang X."/>
            <person name="Wei L."/>
            <person name="Li C."/>
            <person name="Ma Q."/>
            <person name="Ju M."/>
            <person name="Zhao R."/>
            <person name="Li G."/>
            <person name="Mu C."/>
            <person name="Tian Q."/>
            <person name="Mei H."/>
            <person name="Zhang T."/>
            <person name="Gao T."/>
            <person name="Zhang H."/>
        </authorList>
    </citation>
    <scope>NUCLEOTIDE SEQUENCE</scope>
    <source>
        <strain evidence="2">G02</strain>
    </source>
</reference>
<keyword evidence="1" id="KW-0175">Coiled coil</keyword>
<reference evidence="2" key="1">
    <citation type="submission" date="2020-06" db="EMBL/GenBank/DDBJ databases">
        <authorList>
            <person name="Li T."/>
            <person name="Hu X."/>
            <person name="Zhang T."/>
            <person name="Song X."/>
            <person name="Zhang H."/>
            <person name="Dai N."/>
            <person name="Sheng W."/>
            <person name="Hou X."/>
            <person name="Wei L."/>
        </authorList>
    </citation>
    <scope>NUCLEOTIDE SEQUENCE</scope>
    <source>
        <strain evidence="2">G02</strain>
        <tissue evidence="2">Leaf</tissue>
    </source>
</reference>
<proteinExistence type="predicted"/>
<name>A0AAW2U667_SESRA</name>
<gene>
    <name evidence="2" type="ORF">Sradi_1434100</name>
</gene>
<accession>A0AAW2U667</accession>
<dbReference type="AlphaFoldDB" id="A0AAW2U667"/>
<organism evidence="2">
    <name type="scientific">Sesamum radiatum</name>
    <name type="common">Black benniseed</name>
    <dbReference type="NCBI Taxonomy" id="300843"/>
    <lineage>
        <taxon>Eukaryota</taxon>
        <taxon>Viridiplantae</taxon>
        <taxon>Streptophyta</taxon>
        <taxon>Embryophyta</taxon>
        <taxon>Tracheophyta</taxon>
        <taxon>Spermatophyta</taxon>
        <taxon>Magnoliopsida</taxon>
        <taxon>eudicotyledons</taxon>
        <taxon>Gunneridae</taxon>
        <taxon>Pentapetalae</taxon>
        <taxon>asterids</taxon>
        <taxon>lamiids</taxon>
        <taxon>Lamiales</taxon>
        <taxon>Pedaliaceae</taxon>
        <taxon>Sesamum</taxon>
    </lineage>
</organism>
<evidence type="ECO:0000256" key="1">
    <source>
        <dbReference type="SAM" id="Coils"/>
    </source>
</evidence>
<evidence type="ECO:0000313" key="2">
    <source>
        <dbReference type="EMBL" id="KAL0412324.1"/>
    </source>
</evidence>